<protein>
    <submittedName>
        <fullName evidence="8">Cryptochrome/photolyase family protein</fullName>
        <ecNumber evidence="8">4.1.99.3</ecNumber>
    </submittedName>
</protein>
<evidence type="ECO:0000256" key="1">
    <source>
        <dbReference type="ARBA" id="ARBA00001932"/>
    </source>
</evidence>
<dbReference type="PROSITE" id="PS00691">
    <property type="entry name" value="DNA_PHOTOLYASES_1_2"/>
    <property type="match status" value="1"/>
</dbReference>
<dbReference type="PROSITE" id="PS00394">
    <property type="entry name" value="DNA_PHOTOLYASES_1_1"/>
    <property type="match status" value="1"/>
</dbReference>
<keyword evidence="4 6" id="KW-0274">FAD</keyword>
<dbReference type="EMBL" id="JBHSOG010000061">
    <property type="protein sequence ID" value="MFC5770922.1"/>
    <property type="molecule type" value="Genomic_DNA"/>
</dbReference>
<dbReference type="SUPFAM" id="SSF52425">
    <property type="entry name" value="Cryptochrome/photolyase, N-terminal domain"/>
    <property type="match status" value="1"/>
</dbReference>
<accession>A0ABW1AUS7</accession>
<dbReference type="InterPro" id="IPR036155">
    <property type="entry name" value="Crypto/Photolyase_N_sf"/>
</dbReference>
<dbReference type="InterPro" id="IPR014729">
    <property type="entry name" value="Rossmann-like_a/b/a_fold"/>
</dbReference>
<dbReference type="InterPro" id="IPR005101">
    <property type="entry name" value="Cryptochr/Photolyase_FAD-bd"/>
</dbReference>
<dbReference type="Gene3D" id="1.10.579.10">
    <property type="entry name" value="DNA Cyclobutane Dipyrimidine Photolyase, subunit A, domain 3"/>
    <property type="match status" value="1"/>
</dbReference>
<keyword evidence="5 6" id="KW-0157">Chromophore</keyword>
<dbReference type="PANTHER" id="PTHR11455:SF9">
    <property type="entry name" value="CRYPTOCHROME CIRCADIAN CLOCK 5 ISOFORM X1"/>
    <property type="match status" value="1"/>
</dbReference>
<keyword evidence="8" id="KW-0456">Lyase</keyword>
<dbReference type="Gene3D" id="1.25.40.80">
    <property type="match status" value="1"/>
</dbReference>
<feature type="domain" description="Photolyase/cryptochrome alpha/beta" evidence="7">
    <location>
        <begin position="2"/>
        <end position="139"/>
    </location>
</feature>
<comment type="cofactor">
    <cofactor evidence="2">
        <name>FAD</name>
        <dbReference type="ChEBI" id="CHEBI:57692"/>
    </cofactor>
</comment>
<dbReference type="PRINTS" id="PR00147">
    <property type="entry name" value="DNAPHOTLYASE"/>
</dbReference>
<dbReference type="Pfam" id="PF00875">
    <property type="entry name" value="DNA_photolyase"/>
    <property type="match status" value="1"/>
</dbReference>
<dbReference type="InterPro" id="IPR006050">
    <property type="entry name" value="DNA_photolyase_N"/>
</dbReference>
<dbReference type="SUPFAM" id="SSF48173">
    <property type="entry name" value="Cryptochrome/photolyase FAD-binding domain"/>
    <property type="match status" value="1"/>
</dbReference>
<dbReference type="EC" id="4.1.99.3" evidence="8"/>
<comment type="cofactor">
    <cofactor evidence="1">
        <name>(6R)-5,10-methylene-5,6,7,8-tetrahydrofolate</name>
        <dbReference type="ChEBI" id="CHEBI:15636"/>
    </cofactor>
</comment>
<comment type="caution">
    <text evidence="8">The sequence shown here is derived from an EMBL/GenBank/DDBJ whole genome shotgun (WGS) entry which is preliminary data.</text>
</comment>
<evidence type="ECO:0000256" key="3">
    <source>
        <dbReference type="ARBA" id="ARBA00022630"/>
    </source>
</evidence>
<sequence length="479" mass="54058">MHSALVWFRRDLRTHDHTALYHALRGARRVFCAFVFDREILDALPDRRDRRVEFIHAAVAELAQGLDALARTAGGAGGGLIVRHGRADGIIPQLARELGVAQVFANRDYEPAAIARDRRVAERLAADGVGFADFKDQVIFERDEVLTQAGQPFRVFTPYRNAWLRKLDGFHLQSYPVEKYAARLAAPPAGHALPDLAALGFEATNLSELRLPPGMSGGRRLCAEFRARIDRYREARDFPAVKGVSYLSPHLRFGTVSVRELAAFAWHRGGVGAETWLSELIWRDFFHMILWHHPHVADAAFRPECDRIRWDDAPELFAAWCEGRTGYPIVDAAMRQLEQTGYMHNRLRMIAASFLTKDLGIDWRLGERHFAAKLLDYDLAANNGGWQWAASTGCDAQPYFRIFNPVAQSQKFDAQGRFIRRYLPELAQVPDRFIHAPWTMGGLDQQAARARIGQDYPAPVVDHAAARERTLARFAAIKG</sequence>
<keyword evidence="3 6" id="KW-0285">Flavoprotein</keyword>
<evidence type="ECO:0000256" key="4">
    <source>
        <dbReference type="ARBA" id="ARBA00022827"/>
    </source>
</evidence>
<dbReference type="PROSITE" id="PS51645">
    <property type="entry name" value="PHR_CRY_ALPHA_BETA"/>
    <property type="match status" value="1"/>
</dbReference>
<keyword evidence="9" id="KW-1185">Reference proteome</keyword>
<dbReference type="Gene3D" id="3.40.50.620">
    <property type="entry name" value="HUPs"/>
    <property type="match status" value="1"/>
</dbReference>
<comment type="similarity">
    <text evidence="6">Belongs to the DNA photolyase family.</text>
</comment>
<evidence type="ECO:0000256" key="2">
    <source>
        <dbReference type="ARBA" id="ARBA00001974"/>
    </source>
</evidence>
<evidence type="ECO:0000313" key="8">
    <source>
        <dbReference type="EMBL" id="MFC5770922.1"/>
    </source>
</evidence>
<proteinExistence type="inferred from homology"/>
<dbReference type="PANTHER" id="PTHR11455">
    <property type="entry name" value="CRYPTOCHROME"/>
    <property type="match status" value="1"/>
</dbReference>
<evidence type="ECO:0000313" key="9">
    <source>
        <dbReference type="Proteomes" id="UP001595974"/>
    </source>
</evidence>
<evidence type="ECO:0000256" key="6">
    <source>
        <dbReference type="RuleBase" id="RU004182"/>
    </source>
</evidence>
<name>A0ABW1AUS7_9RHOO</name>
<gene>
    <name evidence="8" type="ORF">ACFPTN_16200</name>
</gene>
<dbReference type="InterPro" id="IPR036134">
    <property type="entry name" value="Crypto/Photolyase_FAD-like_sf"/>
</dbReference>
<reference evidence="9" key="1">
    <citation type="journal article" date="2019" name="Int. J. Syst. Evol. Microbiol.">
        <title>The Global Catalogue of Microorganisms (GCM) 10K type strain sequencing project: providing services to taxonomists for standard genome sequencing and annotation.</title>
        <authorList>
            <consortium name="The Broad Institute Genomics Platform"/>
            <consortium name="The Broad Institute Genome Sequencing Center for Infectious Disease"/>
            <person name="Wu L."/>
            <person name="Ma J."/>
        </authorList>
    </citation>
    <scope>NUCLEOTIDE SEQUENCE [LARGE SCALE GENOMIC DNA]</scope>
    <source>
        <strain evidence="9">SHR3</strain>
    </source>
</reference>
<dbReference type="GO" id="GO:0003904">
    <property type="term" value="F:deoxyribodipyrimidine photo-lyase activity"/>
    <property type="evidence" value="ECO:0007669"/>
    <property type="project" value="UniProtKB-EC"/>
</dbReference>
<dbReference type="Pfam" id="PF03441">
    <property type="entry name" value="FAD_binding_7"/>
    <property type="match status" value="1"/>
</dbReference>
<dbReference type="InterPro" id="IPR018394">
    <property type="entry name" value="DNA_photolyase_1_CS_C"/>
</dbReference>
<organism evidence="8 9">
    <name type="scientific">Thauera sinica</name>
    <dbReference type="NCBI Taxonomy" id="2665146"/>
    <lineage>
        <taxon>Bacteria</taxon>
        <taxon>Pseudomonadati</taxon>
        <taxon>Pseudomonadota</taxon>
        <taxon>Betaproteobacteria</taxon>
        <taxon>Rhodocyclales</taxon>
        <taxon>Zoogloeaceae</taxon>
        <taxon>Thauera</taxon>
    </lineage>
</organism>
<dbReference type="InterPro" id="IPR002081">
    <property type="entry name" value="Cryptochrome/DNA_photolyase_1"/>
</dbReference>
<dbReference type="RefSeq" id="WP_096452896.1">
    <property type="nucleotide sequence ID" value="NZ_JBHSOG010000061.1"/>
</dbReference>
<evidence type="ECO:0000256" key="5">
    <source>
        <dbReference type="ARBA" id="ARBA00022991"/>
    </source>
</evidence>
<evidence type="ECO:0000259" key="7">
    <source>
        <dbReference type="PROSITE" id="PS51645"/>
    </source>
</evidence>
<dbReference type="Proteomes" id="UP001595974">
    <property type="component" value="Unassembled WGS sequence"/>
</dbReference>